<dbReference type="EMBL" id="LN852821">
    <property type="protein sequence ID" value="CRY94023.1"/>
    <property type="molecule type" value="Genomic_DNA"/>
</dbReference>
<sequence length="97" mass="11452">MAEKNTLLAKKFLLDKKSITLEDCMMYVEEYKPEDKKWFYHLCIDEVPVKDKDGNETGENAVRPFLTIKKAFYDKYFPASGELSKRMKLFADWGIEE</sequence>
<dbReference type="AlphaFoldDB" id="A0A0H5PWR5"/>
<organism evidence="1">
    <name type="scientific">uncultured prokaryote</name>
    <dbReference type="NCBI Taxonomy" id="198431"/>
    <lineage>
        <taxon>unclassified sequences</taxon>
        <taxon>environmental samples</taxon>
    </lineage>
</organism>
<reference evidence="1" key="1">
    <citation type="submission" date="2015-06" db="EMBL/GenBank/DDBJ databases">
        <authorList>
            <person name="Joergensen T."/>
        </authorList>
    </citation>
    <scope>NUCLEOTIDE SEQUENCE</scope>
    <source>
        <plasmid evidence="1">pRGRH0131</plasmid>
    </source>
</reference>
<keyword evidence="1" id="KW-0614">Plasmid</keyword>
<proteinExistence type="predicted"/>
<accession>A0A0H5PWR5</accession>
<evidence type="ECO:0000313" key="1">
    <source>
        <dbReference type="EMBL" id="CRY94023.1"/>
    </source>
</evidence>
<reference evidence="1" key="2">
    <citation type="submission" date="2015-07" db="EMBL/GenBank/DDBJ databases">
        <title>Plasmids, circular viruses and viroids from rat gut.</title>
        <authorList>
            <person name="Jorgensen T.J."/>
            <person name="Hansen M.A."/>
            <person name="Xu Z."/>
            <person name="Tabak M.A."/>
            <person name="Sorensen S.J."/>
            <person name="Hansen L.H."/>
        </authorList>
    </citation>
    <scope>NUCLEOTIDE SEQUENCE</scope>
    <source>
        <plasmid evidence="1">pRGRH0131</plasmid>
    </source>
</reference>
<protein>
    <submittedName>
        <fullName evidence="1">Uncharacterized protein</fullName>
    </submittedName>
</protein>
<geneLocation type="plasmid" evidence="1">
    <name>pRGRH0131</name>
</geneLocation>
<name>A0A0H5PWR5_9ZZZZ</name>